<dbReference type="InterPro" id="IPR025669">
    <property type="entry name" value="AAA_dom"/>
</dbReference>
<dbReference type="FunFam" id="3.40.50.300:FF:000285">
    <property type="entry name" value="Sporulation initiation inhibitor Soj"/>
    <property type="match status" value="1"/>
</dbReference>
<dbReference type="EMBL" id="JACATZ010000001">
    <property type="protein sequence ID" value="NWJ44959.1"/>
    <property type="molecule type" value="Genomic_DNA"/>
</dbReference>
<evidence type="ECO:0000313" key="6">
    <source>
        <dbReference type="Proteomes" id="UP001431572"/>
    </source>
</evidence>
<dbReference type="Proteomes" id="UP000521676">
    <property type="component" value="Unassembled WGS sequence"/>
</dbReference>
<dbReference type="Pfam" id="PF13614">
    <property type="entry name" value="AAA_31"/>
    <property type="match status" value="1"/>
</dbReference>
<evidence type="ECO:0000256" key="1">
    <source>
        <dbReference type="ARBA" id="ARBA00006976"/>
    </source>
</evidence>
<reference evidence="3 5" key="1">
    <citation type="submission" date="2020-06" db="EMBL/GenBank/DDBJ databases">
        <title>Anoxygenic phototrophic Chloroflexota member uses a Type I reaction center.</title>
        <authorList>
            <person name="Tsuji J.M."/>
            <person name="Shaw N.A."/>
            <person name="Nagashima S."/>
            <person name="Venkiteswaran J."/>
            <person name="Schiff S.L."/>
            <person name="Hanada S."/>
            <person name="Tank M."/>
            <person name="Neufeld J.D."/>
        </authorList>
    </citation>
    <scope>NUCLEOTIDE SEQUENCE [LARGE SCALE GENOMIC DNA]</scope>
    <source>
        <strain evidence="3">L227-S17</strain>
    </source>
</reference>
<organism evidence="3 5">
    <name type="scientific">Candidatus Chlorohelix allophototropha</name>
    <dbReference type="NCBI Taxonomy" id="3003348"/>
    <lineage>
        <taxon>Bacteria</taxon>
        <taxon>Bacillati</taxon>
        <taxon>Chloroflexota</taxon>
        <taxon>Chloroflexia</taxon>
        <taxon>Candidatus Chloroheliales</taxon>
        <taxon>Candidatus Chloroheliaceae</taxon>
        <taxon>Candidatus Chlorohelix</taxon>
    </lineage>
</organism>
<reference evidence="4" key="2">
    <citation type="journal article" date="2024" name="Nature">
        <title>Anoxygenic phototroph of the Chloroflexota uses a type I reaction centre.</title>
        <authorList>
            <person name="Tsuji J.M."/>
            <person name="Shaw N.A."/>
            <person name="Nagashima S."/>
            <person name="Venkiteswaran J.J."/>
            <person name="Schiff S.L."/>
            <person name="Watanabe T."/>
            <person name="Fukui M."/>
            <person name="Hanada S."/>
            <person name="Tank M."/>
            <person name="Neufeld J.D."/>
        </authorList>
    </citation>
    <scope>NUCLEOTIDE SEQUENCE</scope>
    <source>
        <strain evidence="4">L227-S17</strain>
    </source>
</reference>
<dbReference type="RefSeq" id="WP_341468733.1">
    <property type="nucleotide sequence ID" value="NZ_CP128399.1"/>
</dbReference>
<comment type="similarity">
    <text evidence="1">Belongs to the ParA family.</text>
</comment>
<dbReference type="PANTHER" id="PTHR13696">
    <property type="entry name" value="P-LOOP CONTAINING NUCLEOSIDE TRIPHOSPHATE HYDROLASE"/>
    <property type="match status" value="1"/>
</dbReference>
<name>A0A8T7LZH3_9CHLR</name>
<dbReference type="InterPro" id="IPR027417">
    <property type="entry name" value="P-loop_NTPase"/>
</dbReference>
<feature type="domain" description="AAA" evidence="2">
    <location>
        <begin position="3"/>
        <end position="181"/>
    </location>
</feature>
<dbReference type="InterPro" id="IPR050678">
    <property type="entry name" value="DNA_Partitioning_ATPase"/>
</dbReference>
<evidence type="ECO:0000259" key="2">
    <source>
        <dbReference type="Pfam" id="PF13614"/>
    </source>
</evidence>
<dbReference type="EMBL" id="CP128399">
    <property type="protein sequence ID" value="WJW66840.1"/>
    <property type="molecule type" value="Genomic_DNA"/>
</dbReference>
<dbReference type="Gene3D" id="3.40.50.300">
    <property type="entry name" value="P-loop containing nucleotide triphosphate hydrolases"/>
    <property type="match status" value="1"/>
</dbReference>
<accession>A0A8T7LZH3</accession>
<dbReference type="CDD" id="cd02042">
    <property type="entry name" value="ParAB_family"/>
    <property type="match status" value="1"/>
</dbReference>
<evidence type="ECO:0000313" key="4">
    <source>
        <dbReference type="EMBL" id="WJW66840.1"/>
    </source>
</evidence>
<gene>
    <name evidence="3" type="ORF">HXX08_03685</name>
    <name evidence="4" type="ORF">OZ401_000085</name>
</gene>
<sequence>MKSKIIAIANQKGGVGKTTTAVSLSAGLAAEGYRILLVDSDPQGNATGSLGINKRELEVSLYEVLVGESTATQAILASGRERLELLPASVELAGAEVELTSLTDDERAFRLKMALEPVRSRFDYILIDCPPSLGQITVNALTAADGVIIPIQCEYLALEGLTQLKNTIDLVTAALNPRLTIFGIIMTMYDGRTNLALQVVEEVKKYFPEQIFNTVVPRSVRLSEAPSFGQSIFEYDPNSRGAQAYKILTREMVARIK</sequence>
<evidence type="ECO:0000313" key="5">
    <source>
        <dbReference type="Proteomes" id="UP000521676"/>
    </source>
</evidence>
<proteinExistence type="inferred from homology"/>
<dbReference type="PANTHER" id="PTHR13696:SF52">
    <property type="entry name" value="PARA FAMILY PROTEIN CT_582"/>
    <property type="match status" value="1"/>
</dbReference>
<evidence type="ECO:0000313" key="3">
    <source>
        <dbReference type="EMBL" id="NWJ44959.1"/>
    </source>
</evidence>
<protein>
    <submittedName>
        <fullName evidence="4">AAA family ATPase</fullName>
    </submittedName>
    <submittedName>
        <fullName evidence="3">ParA family protein</fullName>
    </submittedName>
</protein>
<dbReference type="SUPFAM" id="SSF52540">
    <property type="entry name" value="P-loop containing nucleoside triphosphate hydrolases"/>
    <property type="match status" value="1"/>
</dbReference>
<dbReference type="Proteomes" id="UP001431572">
    <property type="component" value="Chromosome 1"/>
</dbReference>
<dbReference type="AlphaFoldDB" id="A0A8T7LZH3"/>
<keyword evidence="6" id="KW-1185">Reference proteome</keyword>
<dbReference type="PIRSF" id="PIRSF009320">
    <property type="entry name" value="Nuc_binding_HP_1000"/>
    <property type="match status" value="1"/>
</dbReference>